<gene>
    <name evidence="6" type="primary">purN</name>
    <name evidence="8" type="ORF">A2Y62_13010</name>
</gene>
<dbReference type="GO" id="GO:0004644">
    <property type="term" value="F:phosphoribosylglycinamide formyltransferase activity"/>
    <property type="evidence" value="ECO:0007669"/>
    <property type="project" value="UniProtKB-UniRule"/>
</dbReference>
<dbReference type="PANTHER" id="PTHR43369:SF2">
    <property type="entry name" value="PHOSPHORIBOSYLGLYCINAMIDE FORMYLTRANSFERASE"/>
    <property type="match status" value="1"/>
</dbReference>
<feature type="binding site" evidence="6">
    <location>
        <begin position="95"/>
        <end position="98"/>
    </location>
    <ligand>
        <name>(6R)-10-formyltetrahydrofolate</name>
        <dbReference type="ChEBI" id="CHEBI:195366"/>
    </ligand>
</feature>
<dbReference type="UniPathway" id="UPA00074">
    <property type="reaction ID" value="UER00126"/>
</dbReference>
<evidence type="ECO:0000313" key="9">
    <source>
        <dbReference type="Proteomes" id="UP000178943"/>
    </source>
</evidence>
<sequence>MKNNYANNIGILISGRGTNMENIIKACEKDSIPGKVAIVISDNPSAAGIEIAQLHAVPTKIIERKSFSSKEEFESEIIKCLNEHQANLVCLAGFMRILSPVFIRAFSSKIINIHPALLPSFPGLHAQKQALDYGVKIAGATVHFVDEGVDTGPIIIQQIVTIDENDTEESLSQKILEKEHQIYPEAIRLFFEGKLAIEGRKVKISK</sequence>
<dbReference type="EMBL" id="MFGW01000233">
    <property type="protein sequence ID" value="OGF58725.1"/>
    <property type="molecule type" value="Genomic_DNA"/>
</dbReference>
<dbReference type="PROSITE" id="PS00373">
    <property type="entry name" value="GART"/>
    <property type="match status" value="1"/>
</dbReference>
<dbReference type="NCBIfam" id="TIGR00639">
    <property type="entry name" value="PurN"/>
    <property type="match status" value="1"/>
</dbReference>
<evidence type="ECO:0000256" key="5">
    <source>
        <dbReference type="ARBA" id="ARBA00047664"/>
    </source>
</evidence>
<dbReference type="CDD" id="cd08645">
    <property type="entry name" value="FMT_core_GART"/>
    <property type="match status" value="1"/>
</dbReference>
<dbReference type="Gene3D" id="3.40.50.170">
    <property type="entry name" value="Formyl transferase, N-terminal domain"/>
    <property type="match status" value="1"/>
</dbReference>
<name>A0A1F5V5P4_9BACT</name>
<dbReference type="PANTHER" id="PTHR43369">
    <property type="entry name" value="PHOSPHORIBOSYLGLYCINAMIDE FORMYLTRANSFERASE"/>
    <property type="match status" value="1"/>
</dbReference>
<keyword evidence="3 6" id="KW-0658">Purine biosynthesis</keyword>
<feature type="binding site" evidence="6">
    <location>
        <begin position="17"/>
        <end position="19"/>
    </location>
    <ligand>
        <name>N(1)-(5-phospho-beta-D-ribosyl)glycinamide</name>
        <dbReference type="ChEBI" id="CHEBI:143788"/>
    </ligand>
</feature>
<feature type="site" description="Raises pKa of active site His" evidence="6">
    <location>
        <position position="150"/>
    </location>
</feature>
<comment type="caution">
    <text evidence="8">The sequence shown here is derived from an EMBL/GenBank/DDBJ whole genome shotgun (WGS) entry which is preliminary data.</text>
</comment>
<reference evidence="8 9" key="1">
    <citation type="journal article" date="2016" name="Nat. Commun.">
        <title>Thousands of microbial genomes shed light on interconnected biogeochemical processes in an aquifer system.</title>
        <authorList>
            <person name="Anantharaman K."/>
            <person name="Brown C.T."/>
            <person name="Hug L.A."/>
            <person name="Sharon I."/>
            <person name="Castelle C.J."/>
            <person name="Probst A.J."/>
            <person name="Thomas B.C."/>
            <person name="Singh A."/>
            <person name="Wilkins M.J."/>
            <person name="Karaoz U."/>
            <person name="Brodie E.L."/>
            <person name="Williams K.H."/>
            <person name="Hubbard S.S."/>
            <person name="Banfield J.F."/>
        </authorList>
    </citation>
    <scope>NUCLEOTIDE SEQUENCE [LARGE SCALE GENOMIC DNA]</scope>
</reference>
<comment type="function">
    <text evidence="6">Catalyzes the transfer of a formyl group from 10-formyltetrahydrofolate to 5-phospho-ribosyl-glycinamide (GAR), producing 5-phospho-ribosyl-N-formylglycinamide (FGAR) and tetrahydrofolate.</text>
</comment>
<dbReference type="HAMAP" id="MF_01930">
    <property type="entry name" value="PurN"/>
    <property type="match status" value="1"/>
</dbReference>
<dbReference type="InterPro" id="IPR001555">
    <property type="entry name" value="GART_AS"/>
</dbReference>
<organism evidence="8 9">
    <name type="scientific">Candidatus Fischerbacteria bacterium RBG_13_37_8</name>
    <dbReference type="NCBI Taxonomy" id="1817863"/>
    <lineage>
        <taxon>Bacteria</taxon>
        <taxon>Candidatus Fischeribacteriota</taxon>
    </lineage>
</organism>
<dbReference type="AlphaFoldDB" id="A0A1F5V5P4"/>
<dbReference type="InterPro" id="IPR004607">
    <property type="entry name" value="GART"/>
</dbReference>
<dbReference type="GO" id="GO:0006189">
    <property type="term" value="P:'de novo' IMP biosynthetic process"/>
    <property type="evidence" value="ECO:0007669"/>
    <property type="project" value="UniProtKB-UniRule"/>
</dbReference>
<feature type="active site" description="Proton donor" evidence="6">
    <location>
        <position position="114"/>
    </location>
</feature>
<feature type="binding site" evidence="6">
    <location>
        <position position="70"/>
    </location>
    <ligand>
        <name>(6R)-10-formyltetrahydrofolate</name>
        <dbReference type="ChEBI" id="CHEBI:195366"/>
    </ligand>
</feature>
<dbReference type="InterPro" id="IPR002376">
    <property type="entry name" value="Formyl_transf_N"/>
</dbReference>
<comment type="pathway">
    <text evidence="1 6">Purine metabolism; IMP biosynthesis via de novo pathway; N(2)-formyl-N(1)-(5-phospho-D-ribosyl)glycinamide from N(1)-(5-phospho-D-ribosyl)glycinamide (10-formyl THF route): step 1/1.</text>
</comment>
<proteinExistence type="inferred from homology"/>
<dbReference type="Pfam" id="PF00551">
    <property type="entry name" value="Formyl_trans_N"/>
    <property type="match status" value="1"/>
</dbReference>
<evidence type="ECO:0000256" key="6">
    <source>
        <dbReference type="HAMAP-Rule" id="MF_01930"/>
    </source>
</evidence>
<evidence type="ECO:0000259" key="7">
    <source>
        <dbReference type="Pfam" id="PF00551"/>
    </source>
</evidence>
<dbReference type="Proteomes" id="UP000178943">
    <property type="component" value="Unassembled WGS sequence"/>
</dbReference>
<evidence type="ECO:0000256" key="1">
    <source>
        <dbReference type="ARBA" id="ARBA00005054"/>
    </source>
</evidence>
<evidence type="ECO:0000313" key="8">
    <source>
        <dbReference type="EMBL" id="OGF58725.1"/>
    </source>
</evidence>
<evidence type="ECO:0000256" key="4">
    <source>
        <dbReference type="ARBA" id="ARBA00038440"/>
    </source>
</evidence>
<feature type="binding site" evidence="6">
    <location>
        <position position="112"/>
    </location>
    <ligand>
        <name>(6R)-10-formyltetrahydrofolate</name>
        <dbReference type="ChEBI" id="CHEBI:195366"/>
    </ligand>
</feature>
<comment type="similarity">
    <text evidence="4 6">Belongs to the GART family.</text>
</comment>
<evidence type="ECO:0000256" key="3">
    <source>
        <dbReference type="ARBA" id="ARBA00022755"/>
    </source>
</evidence>
<dbReference type="InterPro" id="IPR036477">
    <property type="entry name" value="Formyl_transf_N_sf"/>
</dbReference>
<dbReference type="STRING" id="1817863.A2Y62_13010"/>
<keyword evidence="2 6" id="KW-0808">Transferase</keyword>
<dbReference type="GO" id="GO:0005737">
    <property type="term" value="C:cytoplasm"/>
    <property type="evidence" value="ECO:0007669"/>
    <property type="project" value="TreeGrafter"/>
</dbReference>
<evidence type="ECO:0000256" key="2">
    <source>
        <dbReference type="ARBA" id="ARBA00022679"/>
    </source>
</evidence>
<comment type="catalytic activity">
    <reaction evidence="5 6">
        <text>N(1)-(5-phospho-beta-D-ribosyl)glycinamide + (6R)-10-formyltetrahydrofolate = N(2)-formyl-N(1)-(5-phospho-beta-D-ribosyl)glycinamide + (6S)-5,6,7,8-tetrahydrofolate + H(+)</text>
        <dbReference type="Rhea" id="RHEA:15053"/>
        <dbReference type="ChEBI" id="CHEBI:15378"/>
        <dbReference type="ChEBI" id="CHEBI:57453"/>
        <dbReference type="ChEBI" id="CHEBI:143788"/>
        <dbReference type="ChEBI" id="CHEBI:147286"/>
        <dbReference type="ChEBI" id="CHEBI:195366"/>
        <dbReference type="EC" id="2.1.2.2"/>
    </reaction>
</comment>
<protein>
    <recommendedName>
        <fullName evidence="6">Phosphoribosylglycinamide formyltransferase</fullName>
        <ecNumber evidence="6">2.1.2.2</ecNumber>
    </recommendedName>
    <alternativeName>
        <fullName evidence="6">5'-phosphoribosylglycinamide transformylase</fullName>
    </alternativeName>
    <alternativeName>
        <fullName evidence="6">GAR transformylase</fullName>
        <shortName evidence="6">GART</shortName>
    </alternativeName>
</protein>
<dbReference type="EC" id="2.1.2.2" evidence="6"/>
<accession>A0A1F5V5P4</accession>
<dbReference type="FunFam" id="3.40.50.170:FF:000007">
    <property type="entry name" value="Phosphoribosylglycinamide formyltransferase"/>
    <property type="match status" value="1"/>
</dbReference>
<feature type="domain" description="Formyl transferase N-terminal" evidence="7">
    <location>
        <begin position="8"/>
        <end position="187"/>
    </location>
</feature>
<dbReference type="SUPFAM" id="SSF53328">
    <property type="entry name" value="Formyltransferase"/>
    <property type="match status" value="1"/>
</dbReference>